<dbReference type="Gene3D" id="3.40.50.300">
    <property type="entry name" value="P-loop containing nucleotide triphosphate hydrolases"/>
    <property type="match status" value="1"/>
</dbReference>
<dbReference type="PANTHER" id="PTHR42798">
    <property type="entry name" value="LIPOPROTEIN-RELEASING SYSTEM ATP-BINDING PROTEIN LOLD"/>
    <property type="match status" value="1"/>
</dbReference>
<keyword evidence="4 6" id="KW-0067">ATP-binding</keyword>
<evidence type="ECO:0000256" key="4">
    <source>
        <dbReference type="ARBA" id="ARBA00022840"/>
    </source>
</evidence>
<protein>
    <submittedName>
        <fullName evidence="6">ABC transporter ATP-binding protein</fullName>
    </submittedName>
</protein>
<comment type="similarity">
    <text evidence="1">Belongs to the ABC transporter superfamily.</text>
</comment>
<dbReference type="GO" id="GO:0016887">
    <property type="term" value="F:ATP hydrolysis activity"/>
    <property type="evidence" value="ECO:0007669"/>
    <property type="project" value="InterPro"/>
</dbReference>
<dbReference type="InterPro" id="IPR003439">
    <property type="entry name" value="ABC_transporter-like_ATP-bd"/>
</dbReference>
<keyword evidence="3" id="KW-0547">Nucleotide-binding</keyword>
<gene>
    <name evidence="6" type="ORF">E7Z79_05100</name>
</gene>
<evidence type="ECO:0000256" key="1">
    <source>
        <dbReference type="ARBA" id="ARBA00005417"/>
    </source>
</evidence>
<keyword evidence="2" id="KW-0813">Transport</keyword>
<dbReference type="Proteomes" id="UP000783037">
    <property type="component" value="Unassembled WGS sequence"/>
</dbReference>
<organism evidence="6 7">
    <name type="scientific">Methanobrevibacter thaueri</name>
    <dbReference type="NCBI Taxonomy" id="190975"/>
    <lineage>
        <taxon>Archaea</taxon>
        <taxon>Methanobacteriati</taxon>
        <taxon>Methanobacteriota</taxon>
        <taxon>Methanomada group</taxon>
        <taxon>Methanobacteria</taxon>
        <taxon>Methanobacteriales</taxon>
        <taxon>Methanobacteriaceae</taxon>
        <taxon>Methanobrevibacter</taxon>
    </lineage>
</organism>
<dbReference type="FunFam" id="3.40.50.300:FF:000032">
    <property type="entry name" value="Export ABC transporter ATP-binding protein"/>
    <property type="match status" value="1"/>
</dbReference>
<dbReference type="RefSeq" id="WP_303738901.1">
    <property type="nucleotide sequence ID" value="NZ_SUTK01000018.1"/>
</dbReference>
<name>A0A8T3VA92_9EURY</name>
<dbReference type="SUPFAM" id="SSF52540">
    <property type="entry name" value="P-loop containing nucleoside triphosphate hydrolases"/>
    <property type="match status" value="1"/>
</dbReference>
<sequence>MSTIIEFKNVDKIYKSGDHILKAMDNVNFTIDEGEFVVILGPSGAGKSTLLNLLGGLDTVTSGHIVVNGEPVEEFDDNELTQYRANNVGFIFQFYNLIPNLTALENVELMKDIVDVDINGLNVLDSVGLKDHADQFPAQLSGGEQQRVSIARAVAKQPTMLLCDEPTGALDSKTGVLILNLLQDMSNSKGTTVIIVTHNAILAEAANKVIRIKNGQIESITVNENPKKVTDLEW</sequence>
<accession>A0A8T3VA92</accession>
<reference evidence="6" key="1">
    <citation type="submission" date="2019-04" db="EMBL/GenBank/DDBJ databases">
        <title>Evolution of Biomass-Degrading Anaerobic Consortia Revealed by Metagenomics.</title>
        <authorList>
            <person name="Peng X."/>
        </authorList>
    </citation>
    <scope>NUCLEOTIDE SEQUENCE</scope>
    <source>
        <strain evidence="6">SIG18</strain>
    </source>
</reference>
<evidence type="ECO:0000256" key="3">
    <source>
        <dbReference type="ARBA" id="ARBA00022741"/>
    </source>
</evidence>
<feature type="domain" description="ABC transporter" evidence="5">
    <location>
        <begin position="5"/>
        <end position="232"/>
    </location>
</feature>
<evidence type="ECO:0000256" key="2">
    <source>
        <dbReference type="ARBA" id="ARBA00022448"/>
    </source>
</evidence>
<dbReference type="PROSITE" id="PS50893">
    <property type="entry name" value="ABC_TRANSPORTER_2"/>
    <property type="match status" value="1"/>
</dbReference>
<dbReference type="GO" id="GO:0022857">
    <property type="term" value="F:transmembrane transporter activity"/>
    <property type="evidence" value="ECO:0007669"/>
    <property type="project" value="UniProtKB-ARBA"/>
</dbReference>
<dbReference type="CDD" id="cd03255">
    <property type="entry name" value="ABC_MJ0796_LolCDE_FtsE"/>
    <property type="match status" value="1"/>
</dbReference>
<dbReference type="GO" id="GO:0098796">
    <property type="term" value="C:membrane protein complex"/>
    <property type="evidence" value="ECO:0007669"/>
    <property type="project" value="UniProtKB-ARBA"/>
</dbReference>
<dbReference type="PROSITE" id="PS00211">
    <property type="entry name" value="ABC_TRANSPORTER_1"/>
    <property type="match status" value="1"/>
</dbReference>
<dbReference type="InterPro" id="IPR027417">
    <property type="entry name" value="P-loop_NTPase"/>
</dbReference>
<dbReference type="GO" id="GO:0005524">
    <property type="term" value="F:ATP binding"/>
    <property type="evidence" value="ECO:0007669"/>
    <property type="project" value="UniProtKB-KW"/>
</dbReference>
<proteinExistence type="inferred from homology"/>
<dbReference type="AlphaFoldDB" id="A0A8T3VA92"/>
<evidence type="ECO:0000313" key="7">
    <source>
        <dbReference type="Proteomes" id="UP000783037"/>
    </source>
</evidence>
<dbReference type="SMART" id="SM00382">
    <property type="entry name" value="AAA"/>
    <property type="match status" value="1"/>
</dbReference>
<dbReference type="PANTHER" id="PTHR42798:SF2">
    <property type="entry name" value="ABC TRANSPORTER ATP-BINDING PROTEIN MG467-RELATED"/>
    <property type="match status" value="1"/>
</dbReference>
<evidence type="ECO:0000259" key="5">
    <source>
        <dbReference type="PROSITE" id="PS50893"/>
    </source>
</evidence>
<comment type="caution">
    <text evidence="6">The sequence shown here is derived from an EMBL/GenBank/DDBJ whole genome shotgun (WGS) entry which is preliminary data.</text>
</comment>
<dbReference type="EMBL" id="SUTK01000018">
    <property type="protein sequence ID" value="MBE6501799.1"/>
    <property type="molecule type" value="Genomic_DNA"/>
</dbReference>
<evidence type="ECO:0000313" key="6">
    <source>
        <dbReference type="EMBL" id="MBE6501799.1"/>
    </source>
</evidence>
<dbReference type="InterPro" id="IPR017911">
    <property type="entry name" value="MacB-like_ATP-bd"/>
</dbReference>
<dbReference type="InterPro" id="IPR003593">
    <property type="entry name" value="AAA+_ATPase"/>
</dbReference>
<dbReference type="InterPro" id="IPR017871">
    <property type="entry name" value="ABC_transporter-like_CS"/>
</dbReference>
<dbReference type="Pfam" id="PF00005">
    <property type="entry name" value="ABC_tran"/>
    <property type="match status" value="1"/>
</dbReference>